<name>A0A3N8PHW0_9BURK</name>
<dbReference type="Pfam" id="PF14085">
    <property type="entry name" value="DUF4265"/>
    <property type="match status" value="1"/>
</dbReference>
<protein>
    <submittedName>
        <fullName evidence="1">DUF4265 domain-containing protein</fullName>
    </submittedName>
</protein>
<sequence>MNMDLIEIFAGLASNGEVVREELPARKLDENIYELLASPGLALHVAKGDIIKIASPLVPVEIVRRGGNVCVQIFAESDLSSDERRKIDEAFHSALLGSVDGETAKNMCFSVPVRVGFPAIERFFNEVSDRCKHVSWYFGNVYADDGITPLNWWVPDDKREA</sequence>
<organism evidence="1 2">
    <name type="scientific">Burkholderia contaminans</name>
    <dbReference type="NCBI Taxonomy" id="488447"/>
    <lineage>
        <taxon>Bacteria</taxon>
        <taxon>Pseudomonadati</taxon>
        <taxon>Pseudomonadota</taxon>
        <taxon>Betaproteobacteria</taxon>
        <taxon>Burkholderiales</taxon>
        <taxon>Burkholderiaceae</taxon>
        <taxon>Burkholderia</taxon>
        <taxon>Burkholderia cepacia complex</taxon>
    </lineage>
</organism>
<comment type="caution">
    <text evidence="1">The sequence shown here is derived from an EMBL/GenBank/DDBJ whole genome shotgun (WGS) entry which is preliminary data.</text>
</comment>
<dbReference type="InterPro" id="IPR025361">
    <property type="entry name" value="DUF4265"/>
</dbReference>
<evidence type="ECO:0000313" key="2">
    <source>
        <dbReference type="Proteomes" id="UP000269271"/>
    </source>
</evidence>
<accession>A0A3N8PHW0</accession>
<dbReference type="EMBL" id="QTQX01000017">
    <property type="protein sequence ID" value="RQT23807.1"/>
    <property type="molecule type" value="Genomic_DNA"/>
</dbReference>
<reference evidence="1 2" key="1">
    <citation type="submission" date="2018-08" db="EMBL/GenBank/DDBJ databases">
        <title>Comparative analysis of Burkholderia isolates from Puerto Rico.</title>
        <authorList>
            <person name="Hall C."/>
            <person name="Sahl J."/>
            <person name="Wagner D."/>
        </authorList>
    </citation>
    <scope>NUCLEOTIDE SEQUENCE [LARGE SCALE GENOMIC DNA]</scope>
    <source>
        <strain evidence="1 2">Bp9001</strain>
    </source>
</reference>
<dbReference type="Proteomes" id="UP000269271">
    <property type="component" value="Unassembled WGS sequence"/>
</dbReference>
<dbReference type="AlphaFoldDB" id="A0A3N8PHW0"/>
<proteinExistence type="predicted"/>
<dbReference type="RefSeq" id="WP_122473524.1">
    <property type="nucleotide sequence ID" value="NZ_CABVQJ010000009.1"/>
</dbReference>
<gene>
    <name evidence="1" type="ORF">DF037_24625</name>
</gene>
<evidence type="ECO:0000313" key="1">
    <source>
        <dbReference type="EMBL" id="RQT23807.1"/>
    </source>
</evidence>